<gene>
    <name evidence="1" type="ORF">MW290_23645</name>
</gene>
<evidence type="ECO:0008006" key="3">
    <source>
        <dbReference type="Google" id="ProtNLM"/>
    </source>
</evidence>
<name>A0ABY4S9K7_AQUTE</name>
<dbReference type="Proteomes" id="UP001056201">
    <property type="component" value="Chromosome 2"/>
</dbReference>
<reference evidence="1" key="1">
    <citation type="submission" date="2022-05" db="EMBL/GenBank/DDBJ databases">
        <title>An RpoN-dependent PEP-CTERM gene is involved in floc formation of an Aquincola tertiaricarbonis strain.</title>
        <authorList>
            <person name="Qiu D."/>
            <person name="Xia M."/>
        </authorList>
    </citation>
    <scope>NUCLEOTIDE SEQUENCE</scope>
    <source>
        <strain evidence="1">RN12</strain>
    </source>
</reference>
<dbReference type="RefSeq" id="WP_250196799.1">
    <property type="nucleotide sequence ID" value="NZ_CP097636.1"/>
</dbReference>
<dbReference type="EMBL" id="CP097636">
    <property type="protein sequence ID" value="URI08577.1"/>
    <property type="molecule type" value="Genomic_DNA"/>
</dbReference>
<evidence type="ECO:0000313" key="2">
    <source>
        <dbReference type="Proteomes" id="UP001056201"/>
    </source>
</evidence>
<organism evidence="1 2">
    <name type="scientific">Aquincola tertiaricarbonis</name>
    <dbReference type="NCBI Taxonomy" id="391953"/>
    <lineage>
        <taxon>Bacteria</taxon>
        <taxon>Pseudomonadati</taxon>
        <taxon>Pseudomonadota</taxon>
        <taxon>Betaproteobacteria</taxon>
        <taxon>Burkholderiales</taxon>
        <taxon>Sphaerotilaceae</taxon>
        <taxon>Aquincola</taxon>
    </lineage>
</organism>
<accession>A0ABY4S9K7</accession>
<sequence length="139" mass="15151">MTVWRLFSLAVLVLGLWMLVWGLRSVPGTAPNVPVADAASVDIRLAAPAEAGWSTQADTSFSAQPPLTLGFAPLEQPTPAAASDWERRLSDARSEQLRLEAMAELTPQQRDAALQAHLQRHFSAAERARVEAGLRLMPR</sequence>
<protein>
    <recommendedName>
        <fullName evidence="3">Lipase chaperone</fullName>
    </recommendedName>
</protein>
<evidence type="ECO:0000313" key="1">
    <source>
        <dbReference type="EMBL" id="URI08577.1"/>
    </source>
</evidence>
<proteinExistence type="predicted"/>
<keyword evidence="2" id="KW-1185">Reference proteome</keyword>